<dbReference type="GO" id="GO:0000293">
    <property type="term" value="F:ferric-chelate reductase activity"/>
    <property type="evidence" value="ECO:0007669"/>
    <property type="project" value="TreeGrafter"/>
</dbReference>
<keyword evidence="5 6" id="KW-0472">Membrane</keyword>
<keyword evidence="4" id="KW-0560">Oxidoreductase</keyword>
<feature type="transmembrane region" description="Helical" evidence="6">
    <location>
        <begin position="212"/>
        <end position="236"/>
    </location>
</feature>
<evidence type="ECO:0000259" key="7">
    <source>
        <dbReference type="Pfam" id="PF01794"/>
    </source>
</evidence>
<gene>
    <name evidence="9" type="ORF">Scep_029312</name>
</gene>
<dbReference type="Gene3D" id="3.40.50.80">
    <property type="entry name" value="Nucleotide-binding domain of ferredoxin-NADP reductase (FNR) module"/>
    <property type="match status" value="1"/>
</dbReference>
<dbReference type="Pfam" id="PF01794">
    <property type="entry name" value="Ferric_reduct"/>
    <property type="match status" value="1"/>
</dbReference>
<comment type="caution">
    <text evidence="9">The sequence shown here is derived from an EMBL/GenBank/DDBJ whole genome shotgun (WGS) entry which is preliminary data.</text>
</comment>
<reference evidence="9 10" key="1">
    <citation type="submission" date="2024-01" db="EMBL/GenBank/DDBJ databases">
        <title>Genome assemblies of Stephania.</title>
        <authorList>
            <person name="Yang L."/>
        </authorList>
    </citation>
    <scope>NUCLEOTIDE SEQUENCE [LARGE SCALE GENOMIC DNA]</scope>
    <source>
        <strain evidence="9">JXDWG</strain>
        <tissue evidence="9">Leaf</tissue>
    </source>
</reference>
<protein>
    <recommendedName>
        <fullName evidence="11">FAD-binding FR-type domain-containing protein</fullName>
    </recommendedName>
</protein>
<feature type="domain" description="Ferric reductase NAD binding" evidence="8">
    <location>
        <begin position="374"/>
        <end position="645"/>
    </location>
</feature>
<evidence type="ECO:0000313" key="9">
    <source>
        <dbReference type="EMBL" id="KAK9082841.1"/>
    </source>
</evidence>
<evidence type="ECO:0000256" key="2">
    <source>
        <dbReference type="ARBA" id="ARBA00022692"/>
    </source>
</evidence>
<evidence type="ECO:0000256" key="6">
    <source>
        <dbReference type="SAM" id="Phobius"/>
    </source>
</evidence>
<evidence type="ECO:0000256" key="1">
    <source>
        <dbReference type="ARBA" id="ARBA00004141"/>
    </source>
</evidence>
<dbReference type="CDD" id="cd06186">
    <property type="entry name" value="NOX_Duox_like_FAD_NADP"/>
    <property type="match status" value="1"/>
</dbReference>
<dbReference type="InterPro" id="IPR039261">
    <property type="entry name" value="FNR_nucleotide-bd"/>
</dbReference>
<organism evidence="9 10">
    <name type="scientific">Stephania cephalantha</name>
    <dbReference type="NCBI Taxonomy" id="152367"/>
    <lineage>
        <taxon>Eukaryota</taxon>
        <taxon>Viridiplantae</taxon>
        <taxon>Streptophyta</taxon>
        <taxon>Embryophyta</taxon>
        <taxon>Tracheophyta</taxon>
        <taxon>Spermatophyta</taxon>
        <taxon>Magnoliopsida</taxon>
        <taxon>Ranunculales</taxon>
        <taxon>Menispermaceae</taxon>
        <taxon>Menispermoideae</taxon>
        <taxon>Cissampelideae</taxon>
        <taxon>Stephania</taxon>
    </lineage>
</organism>
<sequence length="669" mass="74414">MDSSPSSANSHGRRPNTNAAKRGRAILLALFAVVFTGWLMIWVLLPTKTYKNSWTPHLKAKLNATFFGAQGTNLLIFTFPIMFIAAFSCVYLHMGKANTAQAYDSSASAISFLRRPIFVKPPLGIVTTMELMFAAMFLALLIWSLANYLYISFGHLRMHGVGEKVWQAKFRSVSLRLGYIGNVCMAFLFFPVTRGSSILPLVGLTSESSIKYHIWLGHLSMALFTAHSVGFIIYWAMTSQMSLRSYIICMYGADAAMEPNICIQYCWRDCYCGCSSNVGDELPPRKADLPVSNRSIPKIPTVVAEHQIGFRSDFTVPKSRVKLLKGLRLSVVIKCEGSWSQKLYNTLSSPNPVERLDVSVEGPYGPTSADFLRHESLVMVTGGSGITAMISIIKEIINMSKIINSSPNEDERQRHHCRRVLLLCAFKNASDLSMLDLLLPLCNNSTSPTNTTTLLDISHIDLKIEAYITREPAVDESAKNDKNLLHAIWFKPKATDAPITAPLGRNAWLWLGAIISSSFTMFLLFLGILTRYYIYPIDHNTDAIYHYSGRCLWDMLIICACVVLVASVAFMWNKRQVIRAGRNAKQVMSTDVPMTPTASPSNWFGHDYNNGYEQELEGLPSQSLVQATRIHFGARPDLKTNFTGIEGANLPIGITNFFGSGIQLPEESG</sequence>
<feature type="transmembrane region" description="Helical" evidence="6">
    <location>
        <begin position="66"/>
        <end position="94"/>
    </location>
</feature>
<dbReference type="PANTHER" id="PTHR11972">
    <property type="entry name" value="NADPH OXIDASE"/>
    <property type="match status" value="1"/>
</dbReference>
<name>A0AAP0DXG9_9MAGN</name>
<dbReference type="Proteomes" id="UP001419268">
    <property type="component" value="Unassembled WGS sequence"/>
</dbReference>
<dbReference type="Pfam" id="PF08030">
    <property type="entry name" value="NAD_binding_6"/>
    <property type="match status" value="1"/>
</dbReference>
<dbReference type="InterPro" id="IPR050369">
    <property type="entry name" value="RBOH/FRE"/>
</dbReference>
<dbReference type="GO" id="GO:0005886">
    <property type="term" value="C:plasma membrane"/>
    <property type="evidence" value="ECO:0007669"/>
    <property type="project" value="TreeGrafter"/>
</dbReference>
<proteinExistence type="predicted"/>
<evidence type="ECO:0000313" key="10">
    <source>
        <dbReference type="Proteomes" id="UP001419268"/>
    </source>
</evidence>
<dbReference type="AlphaFoldDB" id="A0AAP0DXG9"/>
<evidence type="ECO:0000259" key="8">
    <source>
        <dbReference type="Pfam" id="PF08030"/>
    </source>
</evidence>
<keyword evidence="2 6" id="KW-0812">Transmembrane</keyword>
<dbReference type="InterPro" id="IPR013121">
    <property type="entry name" value="Fe_red_NAD-bd_6"/>
</dbReference>
<feature type="transmembrane region" description="Helical" evidence="6">
    <location>
        <begin position="25"/>
        <end position="45"/>
    </location>
</feature>
<dbReference type="PANTHER" id="PTHR11972:SF41">
    <property type="entry name" value="FERRIC REDUCTION OXIDASE 2"/>
    <property type="match status" value="1"/>
</dbReference>
<comment type="subcellular location">
    <subcellularLocation>
        <location evidence="1">Membrane</location>
        <topology evidence="1">Multi-pass membrane protein</topology>
    </subcellularLocation>
</comment>
<feature type="transmembrane region" description="Helical" evidence="6">
    <location>
        <begin position="508"/>
        <end position="535"/>
    </location>
</feature>
<feature type="domain" description="Ferric oxidoreductase" evidence="7">
    <location>
        <begin position="177"/>
        <end position="239"/>
    </location>
</feature>
<dbReference type="SUPFAM" id="SSF52343">
    <property type="entry name" value="Ferredoxin reductase-like, C-terminal NADP-linked domain"/>
    <property type="match status" value="1"/>
</dbReference>
<evidence type="ECO:0000256" key="4">
    <source>
        <dbReference type="ARBA" id="ARBA00023002"/>
    </source>
</evidence>
<evidence type="ECO:0008006" key="11">
    <source>
        <dbReference type="Google" id="ProtNLM"/>
    </source>
</evidence>
<feature type="transmembrane region" description="Helical" evidence="6">
    <location>
        <begin position="555"/>
        <end position="572"/>
    </location>
</feature>
<accession>A0AAP0DXG9</accession>
<dbReference type="EMBL" id="JBBNAG010000013">
    <property type="protein sequence ID" value="KAK9082841.1"/>
    <property type="molecule type" value="Genomic_DNA"/>
</dbReference>
<feature type="transmembrane region" description="Helical" evidence="6">
    <location>
        <begin position="173"/>
        <end position="192"/>
    </location>
</feature>
<evidence type="ECO:0000256" key="5">
    <source>
        <dbReference type="ARBA" id="ARBA00023136"/>
    </source>
</evidence>
<keyword evidence="10" id="KW-1185">Reference proteome</keyword>
<keyword evidence="3 6" id="KW-1133">Transmembrane helix</keyword>
<evidence type="ECO:0000256" key="3">
    <source>
        <dbReference type="ARBA" id="ARBA00022989"/>
    </source>
</evidence>
<feature type="transmembrane region" description="Helical" evidence="6">
    <location>
        <begin position="131"/>
        <end position="153"/>
    </location>
</feature>
<dbReference type="InterPro" id="IPR013130">
    <property type="entry name" value="Fe3_Rdtase_TM_dom"/>
</dbReference>